<dbReference type="GO" id="GO:0008270">
    <property type="term" value="F:zinc ion binding"/>
    <property type="evidence" value="ECO:0007669"/>
    <property type="project" value="UniProtKB-KW"/>
</dbReference>
<evidence type="ECO:0000313" key="7">
    <source>
        <dbReference type="EMBL" id="KAL0486459.1"/>
    </source>
</evidence>
<keyword evidence="2" id="KW-0862">Zinc</keyword>
<feature type="domain" description="BRF2-like C-terminal" evidence="6">
    <location>
        <begin position="217"/>
        <end position="317"/>
    </location>
</feature>
<evidence type="ECO:0000313" key="8">
    <source>
        <dbReference type="Proteomes" id="UP001431209"/>
    </source>
</evidence>
<sequence>MSSCFVCGNSNVQYDVDVRGYVCQNCGTVIDDSVISEDLEFNRDSRCPNGMIVDQMTGERGGLLLSRPGSSAPIYPRHFSIIQDTNHQRDRRALAANRKLDENVRIMVHSLQLPSHLYTSIRGMTIQAVGPQDITKLKKVNTTIAVCTYIVCRQNNHPVQLMDVADFISMDVFKLGAQYKKVCSKINIKLDVQDPAILSEKVITVLESELKLTDPIEKMTLMKKVTRLIHVACREWLNTGRKPISMVAAAVKIVVSSRNINLNIEHMANKIGTGSLSIRDRHREMMNMIIKLASPLPWSKDINKRTLPRYLPFILEYIESLRELHRAPCQFQKEDLRLSDEDEDLLLQMPSTPMSETSTYTPSPMSSQLYSTPTDCALTASDEVVTTPTSQPTNLPIQKTTEPHPGPIYVSRKRTTRGSQQKDVQMVMSVIKDVVPPSYVRSQLDRQSRQNKIQRAKRRILNMTACDVTVSDADVVLDEQDRAIEKLLLAGIDEHAIEDGYYHVPIEIQNKESLDKEYLDEQDMDDEELQQYTKTNAQVELELRAELGDDIDGEISRKRVLKKQRFN</sequence>
<dbReference type="GO" id="GO:0000995">
    <property type="term" value="F:RNA polymerase III general transcription initiation factor activity"/>
    <property type="evidence" value="ECO:0007669"/>
    <property type="project" value="TreeGrafter"/>
</dbReference>
<dbReference type="GO" id="GO:0070897">
    <property type="term" value="P:transcription preinitiation complex assembly"/>
    <property type="evidence" value="ECO:0007669"/>
    <property type="project" value="InterPro"/>
</dbReference>
<dbReference type="PRINTS" id="PR00685">
    <property type="entry name" value="TIFACTORIIB"/>
</dbReference>
<dbReference type="InterPro" id="IPR036915">
    <property type="entry name" value="Cyclin-like_sf"/>
</dbReference>
<name>A0AAW2ZAS4_9EUKA</name>
<evidence type="ECO:0000256" key="3">
    <source>
        <dbReference type="ARBA" id="ARBA00023015"/>
    </source>
</evidence>
<dbReference type="SUPFAM" id="SSF47954">
    <property type="entry name" value="Cyclin-like"/>
    <property type="match status" value="2"/>
</dbReference>
<dbReference type="Proteomes" id="UP001431209">
    <property type="component" value="Unassembled WGS sequence"/>
</dbReference>
<dbReference type="GO" id="GO:0097550">
    <property type="term" value="C:transcription preinitiation complex"/>
    <property type="evidence" value="ECO:0007669"/>
    <property type="project" value="TreeGrafter"/>
</dbReference>
<comment type="caution">
    <text evidence="7">The sequence shown here is derived from an EMBL/GenBank/DDBJ whole genome shotgun (WGS) entry which is preliminary data.</text>
</comment>
<dbReference type="Gene3D" id="1.10.472.10">
    <property type="entry name" value="Cyclin-like"/>
    <property type="match status" value="2"/>
</dbReference>
<dbReference type="GO" id="GO:0001006">
    <property type="term" value="F:RNA polymerase III type 3 promoter sequence-specific DNA binding"/>
    <property type="evidence" value="ECO:0007669"/>
    <property type="project" value="TreeGrafter"/>
</dbReference>
<dbReference type="SUPFAM" id="SSF57783">
    <property type="entry name" value="Zinc beta-ribbon"/>
    <property type="match status" value="1"/>
</dbReference>
<accession>A0AAW2ZAS4</accession>
<dbReference type="GO" id="GO:0000126">
    <property type="term" value="C:transcription factor TFIIIB complex"/>
    <property type="evidence" value="ECO:0007669"/>
    <property type="project" value="TreeGrafter"/>
</dbReference>
<evidence type="ECO:0000256" key="4">
    <source>
        <dbReference type="ARBA" id="ARBA00023163"/>
    </source>
</evidence>
<evidence type="ECO:0000256" key="2">
    <source>
        <dbReference type="ARBA" id="ARBA00022833"/>
    </source>
</evidence>
<dbReference type="PANTHER" id="PTHR11618">
    <property type="entry name" value="TRANSCRIPTION INITIATION FACTOR IIB-RELATED"/>
    <property type="match status" value="1"/>
</dbReference>
<keyword evidence="8" id="KW-1185">Reference proteome</keyword>
<evidence type="ECO:0000256" key="5">
    <source>
        <dbReference type="SAM" id="MobiDB-lite"/>
    </source>
</evidence>
<feature type="region of interest" description="Disordered" evidence="5">
    <location>
        <begin position="386"/>
        <end position="421"/>
    </location>
</feature>
<dbReference type="Pfam" id="PF21886">
    <property type="entry name" value="BRF2-like_C_cyclin_rpt"/>
    <property type="match status" value="1"/>
</dbReference>
<protein>
    <submittedName>
        <fullName evidence="7">Transcription factor IIIB 90 kDa subunit</fullName>
    </submittedName>
</protein>
<dbReference type="GO" id="GO:0005634">
    <property type="term" value="C:nucleus"/>
    <property type="evidence" value="ECO:0007669"/>
    <property type="project" value="TreeGrafter"/>
</dbReference>
<gene>
    <name evidence="7" type="ORF">AKO1_012055</name>
</gene>
<dbReference type="InterPro" id="IPR000812">
    <property type="entry name" value="TFIIB"/>
</dbReference>
<evidence type="ECO:0000259" key="6">
    <source>
        <dbReference type="Pfam" id="PF21886"/>
    </source>
</evidence>
<dbReference type="InterPro" id="IPR054078">
    <property type="entry name" value="BRF2-like_C"/>
</dbReference>
<keyword evidence="1" id="KW-0479">Metal-binding</keyword>
<dbReference type="AlphaFoldDB" id="A0AAW2ZAS4"/>
<reference evidence="7 8" key="1">
    <citation type="submission" date="2024-03" db="EMBL/GenBank/DDBJ databases">
        <title>The Acrasis kona genome and developmental transcriptomes reveal deep origins of eukaryotic multicellular pathways.</title>
        <authorList>
            <person name="Sheikh S."/>
            <person name="Fu C.-J."/>
            <person name="Brown M.W."/>
            <person name="Baldauf S.L."/>
        </authorList>
    </citation>
    <scope>NUCLEOTIDE SEQUENCE [LARGE SCALE GENOMIC DNA]</scope>
    <source>
        <strain evidence="7 8">ATCC MYA-3509</strain>
    </source>
</reference>
<dbReference type="EMBL" id="JAOPGA020001235">
    <property type="protein sequence ID" value="KAL0486459.1"/>
    <property type="molecule type" value="Genomic_DNA"/>
</dbReference>
<proteinExistence type="predicted"/>
<feature type="compositionally biased region" description="Polar residues" evidence="5">
    <location>
        <begin position="386"/>
        <end position="400"/>
    </location>
</feature>
<dbReference type="Gene3D" id="2.20.25.10">
    <property type="match status" value="1"/>
</dbReference>
<dbReference type="PANTHER" id="PTHR11618:SF70">
    <property type="entry name" value="PLANT-SPECIFIC TFIIB-RELATED PROTEIN PTF2"/>
    <property type="match status" value="1"/>
</dbReference>
<keyword evidence="1" id="KW-0863">Zinc-finger</keyword>
<keyword evidence="3" id="KW-0805">Transcription regulation</keyword>
<evidence type="ECO:0000256" key="1">
    <source>
        <dbReference type="ARBA" id="ARBA00022771"/>
    </source>
</evidence>
<organism evidence="7 8">
    <name type="scientific">Acrasis kona</name>
    <dbReference type="NCBI Taxonomy" id="1008807"/>
    <lineage>
        <taxon>Eukaryota</taxon>
        <taxon>Discoba</taxon>
        <taxon>Heterolobosea</taxon>
        <taxon>Tetramitia</taxon>
        <taxon>Eutetramitia</taxon>
        <taxon>Acrasidae</taxon>
        <taxon>Acrasis</taxon>
    </lineage>
</organism>
<keyword evidence="4" id="KW-0804">Transcription</keyword>